<evidence type="ECO:0000313" key="2">
    <source>
        <dbReference type="Proteomes" id="UP001219934"/>
    </source>
</evidence>
<gene>
    <name evidence="1" type="ORF">JOQ06_004494</name>
</gene>
<evidence type="ECO:0000313" key="1">
    <source>
        <dbReference type="EMBL" id="KAJ4928872.1"/>
    </source>
</evidence>
<accession>A0AAD6FCP5</accession>
<keyword evidence="2" id="KW-1185">Reference proteome</keyword>
<proteinExistence type="predicted"/>
<feature type="non-terminal residue" evidence="1">
    <location>
        <position position="1"/>
    </location>
</feature>
<dbReference type="Proteomes" id="UP001219934">
    <property type="component" value="Unassembled WGS sequence"/>
</dbReference>
<sequence>NAKGKQEHPDRLVKSENIVEEVVQCPQERFQRPHPVLWLAWCYCYTCFLSDTQQ</sequence>
<organism evidence="1 2">
    <name type="scientific">Pogonophryne albipinna</name>
    <dbReference type="NCBI Taxonomy" id="1090488"/>
    <lineage>
        <taxon>Eukaryota</taxon>
        <taxon>Metazoa</taxon>
        <taxon>Chordata</taxon>
        <taxon>Craniata</taxon>
        <taxon>Vertebrata</taxon>
        <taxon>Euteleostomi</taxon>
        <taxon>Actinopterygii</taxon>
        <taxon>Neopterygii</taxon>
        <taxon>Teleostei</taxon>
        <taxon>Neoteleostei</taxon>
        <taxon>Acanthomorphata</taxon>
        <taxon>Eupercaria</taxon>
        <taxon>Perciformes</taxon>
        <taxon>Notothenioidei</taxon>
        <taxon>Pogonophryne</taxon>
    </lineage>
</organism>
<protein>
    <submittedName>
        <fullName evidence="1">Uncharacterized protein</fullName>
    </submittedName>
</protein>
<feature type="non-terminal residue" evidence="1">
    <location>
        <position position="54"/>
    </location>
</feature>
<reference evidence="1" key="1">
    <citation type="submission" date="2022-11" db="EMBL/GenBank/DDBJ databases">
        <title>Chromosome-level genome of Pogonophryne albipinna.</title>
        <authorList>
            <person name="Jo E."/>
        </authorList>
    </citation>
    <scope>NUCLEOTIDE SEQUENCE</scope>
    <source>
        <strain evidence="1">SGF0006</strain>
        <tissue evidence="1">Muscle</tissue>
    </source>
</reference>
<name>A0AAD6FCP5_9TELE</name>
<dbReference type="EMBL" id="JAPTMU010000017">
    <property type="protein sequence ID" value="KAJ4928872.1"/>
    <property type="molecule type" value="Genomic_DNA"/>
</dbReference>
<dbReference type="AlphaFoldDB" id="A0AAD6FCP5"/>
<comment type="caution">
    <text evidence="1">The sequence shown here is derived from an EMBL/GenBank/DDBJ whole genome shotgun (WGS) entry which is preliminary data.</text>
</comment>